<feature type="chain" id="PRO_5024317421" evidence="2">
    <location>
        <begin position="18"/>
        <end position="406"/>
    </location>
</feature>
<comment type="caution">
    <text evidence="3">The sequence shown here is derived from an EMBL/GenBank/DDBJ whole genome shotgun (WGS) entry which is preliminary data.</text>
</comment>
<name>A0A5M9JS08_MONFR</name>
<feature type="region of interest" description="Disordered" evidence="1">
    <location>
        <begin position="191"/>
        <end position="220"/>
    </location>
</feature>
<protein>
    <submittedName>
        <fullName evidence="3">Uncharacterized protein</fullName>
    </submittedName>
</protein>
<feature type="signal peptide" evidence="2">
    <location>
        <begin position="1"/>
        <end position="17"/>
    </location>
</feature>
<feature type="region of interest" description="Disordered" evidence="1">
    <location>
        <begin position="132"/>
        <end position="153"/>
    </location>
</feature>
<organism evidence="3 4">
    <name type="scientific">Monilinia fructicola</name>
    <name type="common">Brown rot fungus</name>
    <name type="synonym">Ciboria fructicola</name>
    <dbReference type="NCBI Taxonomy" id="38448"/>
    <lineage>
        <taxon>Eukaryota</taxon>
        <taxon>Fungi</taxon>
        <taxon>Dikarya</taxon>
        <taxon>Ascomycota</taxon>
        <taxon>Pezizomycotina</taxon>
        <taxon>Leotiomycetes</taxon>
        <taxon>Helotiales</taxon>
        <taxon>Sclerotiniaceae</taxon>
        <taxon>Monilinia</taxon>
    </lineage>
</organism>
<gene>
    <name evidence="3" type="ORF">EYC84_001393</name>
</gene>
<feature type="compositionally biased region" description="Low complexity" evidence="1">
    <location>
        <begin position="241"/>
        <end position="266"/>
    </location>
</feature>
<keyword evidence="4" id="KW-1185">Reference proteome</keyword>
<evidence type="ECO:0000313" key="4">
    <source>
        <dbReference type="Proteomes" id="UP000322873"/>
    </source>
</evidence>
<reference evidence="3 4" key="1">
    <citation type="submission" date="2019-06" db="EMBL/GenBank/DDBJ databases">
        <title>Genome Sequence of the Brown Rot Fungal Pathogen Monilinia fructicola.</title>
        <authorList>
            <person name="De Miccolis Angelini R.M."/>
            <person name="Landi L."/>
            <person name="Abate D."/>
            <person name="Pollastro S."/>
            <person name="Romanazzi G."/>
            <person name="Faretra F."/>
        </authorList>
    </citation>
    <scope>NUCLEOTIDE SEQUENCE [LARGE SCALE GENOMIC DNA]</scope>
    <source>
        <strain evidence="3 4">Mfrc123</strain>
    </source>
</reference>
<proteinExistence type="predicted"/>
<dbReference type="AlphaFoldDB" id="A0A5M9JS08"/>
<accession>A0A5M9JS08</accession>
<dbReference type="EMBL" id="VICG01000005">
    <property type="protein sequence ID" value="KAA8571390.1"/>
    <property type="molecule type" value="Genomic_DNA"/>
</dbReference>
<feature type="compositionally biased region" description="Gly residues" evidence="1">
    <location>
        <begin position="267"/>
        <end position="278"/>
    </location>
</feature>
<dbReference type="Proteomes" id="UP000322873">
    <property type="component" value="Unassembled WGS sequence"/>
</dbReference>
<feature type="region of interest" description="Disordered" evidence="1">
    <location>
        <begin position="241"/>
        <end position="285"/>
    </location>
</feature>
<dbReference type="VEuPathDB" id="FungiDB:MFRU_026g00080"/>
<keyword evidence="2" id="KW-0732">Signal</keyword>
<sequence length="406" mass="38796">MQFTTLSLALLAGTAAAYQPGHYHPKRVSNTTTSAIPSSNVATTDLAGQTTLTVYATNSMSLTPITLATTVCPVTEAEAASKNITSQHLTSALASLSYEISKAAGGGSFYGATTTPSSSIPLPTYGASSALGAETTPAVPSKSTPAGYSAPVASLPASSSSAAGLETTPVIPGVSKPSGYSPVSVPLGTASSGAAGAPGSPSSQPGVSAGESTTSQTTTVYGTSTSTHYVTVSAVASGSAAAGTGAADSGSNKSSGSGSGSPDTGSSGSGSSGSGSSGTGSAASGACEPVTVTVTAAAQTVTLPAETVTVTAGVPTYAASVPTYAPSDIQTAVVSTSDAAGVATNPVVVSTATVVPVPVTTPAVSSVPFYGNGTVVTSTRKSKSKCASSGFLTSKARPTGAKPTGY</sequence>
<evidence type="ECO:0000256" key="1">
    <source>
        <dbReference type="SAM" id="MobiDB-lite"/>
    </source>
</evidence>
<evidence type="ECO:0000313" key="3">
    <source>
        <dbReference type="EMBL" id="KAA8571390.1"/>
    </source>
</evidence>
<evidence type="ECO:0000256" key="2">
    <source>
        <dbReference type="SAM" id="SignalP"/>
    </source>
</evidence>